<feature type="domain" description="Heterokaryon incompatibility" evidence="1">
    <location>
        <begin position="67"/>
        <end position="261"/>
    </location>
</feature>
<dbReference type="OrthoDB" id="2157530at2759"/>
<name>A0A8H7A7Z6_9EURO</name>
<dbReference type="Pfam" id="PF06985">
    <property type="entry name" value="HET"/>
    <property type="match status" value="1"/>
</dbReference>
<keyword evidence="3" id="KW-1185">Reference proteome</keyword>
<sequence>MGQASQAWPLFQYDSPLSCGEIRLLRFRPWRSHEAGGNDLLMRFEIVRVSLDQLKMECSGRETGSPYVALSYVWGSTENPRKIFLEHNRGDNVKQSRRKQMQEGLNGFLEVTQNLETALRHFQGVISGWVWIDAICINQREEGTTETSSQVRQMNEIYRTAQETIVWLGPGDVSSDLAMRHIGKIGKKAFTSGLMGVRVSELRAWPNFGMNDRGRDLDRIRTCLDVMFRDMSNPGDNPFPFVEYGDLMQREWFERVWVLQEVMVAQHVVIVCGSEKVEYDHFMAGAHFYNIWVNKIVREIGVPSSIGRIWAFVKLWRRYGYRFLICFGKQHLIHERATSTLAIRQMKNEKGESVLTLKEHLARAFAMDSRATMNASKAEDRIYALLGISSDHEKLRIIPDYSRNWEDVYVETAKALIEEGHYDILSFSSPRSRELNLPSWVPDWTAYVRKPWGGYIEDQLFSASTECPRTLADQNLVCKNPKNLILESFYVDRITEAGAPWTCRTGDAIDWKGAGRMMAEVERFLLLSNKYSDDEITEAVWRIPIGDKDKGGPFSQTQRATVNSAQGFKELKEVLKSKKPHMESGSLKFVIYLAAMQTMCDSRPFRSSQGHVGLCPDAAIEGDIIILPVGSHVPLVIREERRGSIRTVGREQVDDMGTRHHEQLHSSGQFEYNEVYEVVGEAYVHGIMDGEFPRSHPSSRQLMELK</sequence>
<dbReference type="InterPro" id="IPR052895">
    <property type="entry name" value="HetReg/Transcr_Mod"/>
</dbReference>
<dbReference type="PANTHER" id="PTHR24148:SF73">
    <property type="entry name" value="HET DOMAIN PROTEIN (AFU_ORTHOLOGUE AFUA_8G01020)"/>
    <property type="match status" value="1"/>
</dbReference>
<dbReference type="InterPro" id="IPR010730">
    <property type="entry name" value="HET"/>
</dbReference>
<dbReference type="AlphaFoldDB" id="A0A8H7A7Z6"/>
<evidence type="ECO:0000313" key="2">
    <source>
        <dbReference type="EMBL" id="KAF7502266.1"/>
    </source>
</evidence>
<protein>
    <recommendedName>
        <fullName evidence="1">Heterokaryon incompatibility domain-containing protein</fullName>
    </recommendedName>
</protein>
<evidence type="ECO:0000313" key="3">
    <source>
        <dbReference type="Proteomes" id="UP000606974"/>
    </source>
</evidence>
<dbReference type="Proteomes" id="UP000606974">
    <property type="component" value="Unassembled WGS sequence"/>
</dbReference>
<dbReference type="PANTHER" id="PTHR24148">
    <property type="entry name" value="ANKYRIN REPEAT DOMAIN-CONTAINING PROTEIN 39 HOMOLOG-RELATED"/>
    <property type="match status" value="1"/>
</dbReference>
<comment type="caution">
    <text evidence="2">The sequence shown here is derived from an EMBL/GenBank/DDBJ whole genome shotgun (WGS) entry which is preliminary data.</text>
</comment>
<dbReference type="EMBL" id="JAACFV010000282">
    <property type="protein sequence ID" value="KAF7502266.1"/>
    <property type="molecule type" value="Genomic_DNA"/>
</dbReference>
<organism evidence="2 3">
    <name type="scientific">Endocarpon pusillum</name>
    <dbReference type="NCBI Taxonomy" id="364733"/>
    <lineage>
        <taxon>Eukaryota</taxon>
        <taxon>Fungi</taxon>
        <taxon>Dikarya</taxon>
        <taxon>Ascomycota</taxon>
        <taxon>Pezizomycotina</taxon>
        <taxon>Eurotiomycetes</taxon>
        <taxon>Chaetothyriomycetidae</taxon>
        <taxon>Verrucariales</taxon>
        <taxon>Verrucariaceae</taxon>
        <taxon>Endocarpon</taxon>
    </lineage>
</organism>
<reference evidence="2" key="1">
    <citation type="submission" date="2020-02" db="EMBL/GenBank/DDBJ databases">
        <authorList>
            <person name="Palmer J.M."/>
        </authorList>
    </citation>
    <scope>NUCLEOTIDE SEQUENCE</scope>
    <source>
        <strain evidence="2">EPUS1.4</strain>
        <tissue evidence="2">Thallus</tissue>
    </source>
</reference>
<evidence type="ECO:0000259" key="1">
    <source>
        <dbReference type="Pfam" id="PF06985"/>
    </source>
</evidence>
<proteinExistence type="predicted"/>
<gene>
    <name evidence="2" type="ORF">GJ744_006281</name>
</gene>
<accession>A0A8H7A7Z6</accession>